<dbReference type="InterPro" id="IPR006140">
    <property type="entry name" value="D-isomer_DH_NAD-bd"/>
</dbReference>
<evidence type="ECO:0000256" key="1">
    <source>
        <dbReference type="ARBA" id="ARBA00023002"/>
    </source>
</evidence>
<keyword evidence="2" id="KW-0520">NAD</keyword>
<gene>
    <name evidence="4" type="ORF">GTW09_13770</name>
</gene>
<feature type="domain" description="D-isomer specific 2-hydroxyacid dehydrogenase NAD-binding" evidence="3">
    <location>
        <begin position="119"/>
        <end position="294"/>
    </location>
</feature>
<dbReference type="Pfam" id="PF02826">
    <property type="entry name" value="2-Hacid_dh_C"/>
    <property type="match status" value="1"/>
</dbReference>
<evidence type="ECO:0000313" key="5">
    <source>
        <dbReference type="Proteomes" id="UP000478837"/>
    </source>
</evidence>
<dbReference type="CDD" id="cd05300">
    <property type="entry name" value="2-Hacid_dh_1"/>
    <property type="match status" value="1"/>
</dbReference>
<evidence type="ECO:0000313" key="4">
    <source>
        <dbReference type="EMBL" id="NDW22593.1"/>
    </source>
</evidence>
<keyword evidence="5" id="KW-1185">Reference proteome</keyword>
<dbReference type="InterPro" id="IPR036291">
    <property type="entry name" value="NAD(P)-bd_dom_sf"/>
</dbReference>
<evidence type="ECO:0000256" key="2">
    <source>
        <dbReference type="ARBA" id="ARBA00023027"/>
    </source>
</evidence>
<dbReference type="AlphaFoldDB" id="A0A6L9MXF8"/>
<reference evidence="4 5" key="1">
    <citation type="submission" date="2020-01" db="EMBL/GenBank/DDBJ databases">
        <title>Genomes of bacteria type strains.</title>
        <authorList>
            <person name="Chen J."/>
            <person name="Zhu S."/>
            <person name="Yang J."/>
        </authorList>
    </citation>
    <scope>NUCLEOTIDE SEQUENCE [LARGE SCALE GENOMIC DNA]</scope>
    <source>
        <strain evidence="4 5">LMG 22958</strain>
    </source>
</reference>
<dbReference type="PANTHER" id="PTHR43333">
    <property type="entry name" value="2-HACID_DH_C DOMAIN-CONTAINING PROTEIN"/>
    <property type="match status" value="1"/>
</dbReference>
<comment type="caution">
    <text evidence="4">The sequence shown here is derived from an EMBL/GenBank/DDBJ whole genome shotgun (WGS) entry which is preliminary data.</text>
</comment>
<dbReference type="EMBL" id="JAAAWP010000009">
    <property type="protein sequence ID" value="NDW22593.1"/>
    <property type="molecule type" value="Genomic_DNA"/>
</dbReference>
<dbReference type="GO" id="GO:0016491">
    <property type="term" value="F:oxidoreductase activity"/>
    <property type="evidence" value="ECO:0007669"/>
    <property type="project" value="UniProtKB-KW"/>
</dbReference>
<protein>
    <submittedName>
        <fullName evidence="4">D-2-hydroxyacid dehydrogenase</fullName>
    </submittedName>
</protein>
<accession>A0A6L9MXF8</accession>
<evidence type="ECO:0000259" key="3">
    <source>
        <dbReference type="Pfam" id="PF02826"/>
    </source>
</evidence>
<dbReference type="SUPFAM" id="SSF51735">
    <property type="entry name" value="NAD(P)-binding Rossmann-fold domains"/>
    <property type="match status" value="1"/>
</dbReference>
<dbReference type="GO" id="GO:0051287">
    <property type="term" value="F:NAD binding"/>
    <property type="evidence" value="ECO:0007669"/>
    <property type="project" value="InterPro"/>
</dbReference>
<dbReference type="PANTHER" id="PTHR43333:SF1">
    <property type="entry name" value="D-ISOMER SPECIFIC 2-HYDROXYACID DEHYDROGENASE NAD-BINDING DOMAIN-CONTAINING PROTEIN"/>
    <property type="match status" value="1"/>
</dbReference>
<proteinExistence type="predicted"/>
<sequence length="329" mass="36413">MNSSSDGALQITILSKEAKQIASAILDKMGNETKHCPTEFKNLDIVVASNNPEDVNKDNVEVLLADPNLAAKVIPYCHNLKWCQSTWAGNAPLFRLDKTDYQLTGLKGVFGELMREYVFAYLLQFARNIPAFSNNQSKQPPVWQAESRQPLNGLTLGIMGLGNIGQALIPVAHAFGMKVIGMSRSASKVEGTEAMYPTSQLSAFAKRADHVVNLMPDTEQTKNLLSDNFFQHLKPHSIFINAGRGSAVDDRALLDALNNNKLHHAVLDVFRQEPLPPEHAFWHHPKVSITAHTAAESQPEDVAQVFLNNAQRFNNGLPLLYKLDFAKGY</sequence>
<dbReference type="Proteomes" id="UP000478837">
    <property type="component" value="Unassembled WGS sequence"/>
</dbReference>
<organism evidence="4 5">
    <name type="scientific">Alteromonas hispanica</name>
    <dbReference type="NCBI Taxonomy" id="315421"/>
    <lineage>
        <taxon>Bacteria</taxon>
        <taxon>Pseudomonadati</taxon>
        <taxon>Pseudomonadota</taxon>
        <taxon>Gammaproteobacteria</taxon>
        <taxon>Alteromonadales</taxon>
        <taxon>Alteromonadaceae</taxon>
        <taxon>Alteromonas/Salinimonas group</taxon>
        <taxon>Alteromonas</taxon>
    </lineage>
</organism>
<dbReference type="Gene3D" id="3.40.50.720">
    <property type="entry name" value="NAD(P)-binding Rossmann-like Domain"/>
    <property type="match status" value="2"/>
</dbReference>
<name>A0A6L9MXF8_9ALTE</name>
<keyword evidence="1" id="KW-0560">Oxidoreductase</keyword>
<dbReference type="RefSeq" id="WP_163112358.1">
    <property type="nucleotide sequence ID" value="NZ_JAAAWP010000009.1"/>
</dbReference>